<dbReference type="eggNOG" id="COG1545">
    <property type="taxonomic scope" value="Bacteria"/>
</dbReference>
<dbReference type="SUPFAM" id="SSF50249">
    <property type="entry name" value="Nucleic acid-binding proteins"/>
    <property type="match status" value="1"/>
</dbReference>
<protein>
    <recommendedName>
        <fullName evidence="5">DUF35 domain-containing protein</fullName>
    </recommendedName>
</protein>
<dbReference type="InterPro" id="IPR012340">
    <property type="entry name" value="NA-bd_OB-fold"/>
</dbReference>
<gene>
    <name evidence="3" type="ORF">SAMN04489713_11330</name>
</gene>
<dbReference type="InterPro" id="IPR052513">
    <property type="entry name" value="Thioester_dehydratase-like"/>
</dbReference>
<dbReference type="PANTHER" id="PTHR34075:SF5">
    <property type="entry name" value="BLR3430 PROTEIN"/>
    <property type="match status" value="1"/>
</dbReference>
<evidence type="ECO:0000259" key="2">
    <source>
        <dbReference type="Pfam" id="PF12172"/>
    </source>
</evidence>
<reference evidence="3 4" key="1">
    <citation type="submission" date="2016-10" db="EMBL/GenBank/DDBJ databases">
        <authorList>
            <person name="de Groot N.N."/>
        </authorList>
    </citation>
    <scope>NUCLEOTIDE SEQUENCE [LARGE SCALE GENOMIC DNA]</scope>
    <source>
        <strain evidence="3 4">DSM 43067</strain>
    </source>
</reference>
<organism evidence="3 4">
    <name type="scientific">Actinomadura madurae</name>
    <dbReference type="NCBI Taxonomy" id="1993"/>
    <lineage>
        <taxon>Bacteria</taxon>
        <taxon>Bacillati</taxon>
        <taxon>Actinomycetota</taxon>
        <taxon>Actinomycetes</taxon>
        <taxon>Streptosporangiales</taxon>
        <taxon>Thermomonosporaceae</taxon>
        <taxon>Actinomadura</taxon>
    </lineage>
</organism>
<dbReference type="Proteomes" id="UP000183413">
    <property type="component" value="Unassembled WGS sequence"/>
</dbReference>
<evidence type="ECO:0000313" key="3">
    <source>
        <dbReference type="EMBL" id="SFP30093.1"/>
    </source>
</evidence>
<dbReference type="EMBL" id="FOVH01000013">
    <property type="protein sequence ID" value="SFP30093.1"/>
    <property type="molecule type" value="Genomic_DNA"/>
</dbReference>
<feature type="domain" description="ChsH2 rubredoxin-like zinc ribbon" evidence="2">
    <location>
        <begin position="27"/>
        <end position="58"/>
    </location>
</feature>
<dbReference type="RefSeq" id="WP_075023199.1">
    <property type="nucleotide sequence ID" value="NZ_CP083237.1"/>
</dbReference>
<evidence type="ECO:0000313" key="4">
    <source>
        <dbReference type="Proteomes" id="UP000183413"/>
    </source>
</evidence>
<proteinExistence type="predicted"/>
<keyword evidence="4" id="KW-1185">Reference proteome</keyword>
<dbReference type="GeneID" id="99657049"/>
<sequence>MSEATEPLPGSAKPLPDVDDPLTAPFWAAARESRLVLPRCTHCSYLQWPPEPVCPECRHTGRAWHEFPARGRLWSFAVYHRALDPAFAADVPYAVGLIELDAGRKMYGTMVGDPDALRVGRRVRAVFDPVNEDVTFVRWEVDDPEPAT</sequence>
<dbReference type="Gene3D" id="6.10.30.10">
    <property type="match status" value="1"/>
</dbReference>
<evidence type="ECO:0000259" key="1">
    <source>
        <dbReference type="Pfam" id="PF01796"/>
    </source>
</evidence>
<dbReference type="InterPro" id="IPR022002">
    <property type="entry name" value="ChsH2_Znr"/>
</dbReference>
<dbReference type="Pfam" id="PF01796">
    <property type="entry name" value="OB_ChsH2_C"/>
    <property type="match status" value="1"/>
</dbReference>
<dbReference type="InterPro" id="IPR002878">
    <property type="entry name" value="ChsH2_C"/>
</dbReference>
<dbReference type="PANTHER" id="PTHR34075">
    <property type="entry name" value="BLR3430 PROTEIN"/>
    <property type="match status" value="1"/>
</dbReference>
<name>A0A1I5P7Z4_9ACTN</name>
<dbReference type="AlphaFoldDB" id="A0A1I5P7Z4"/>
<feature type="domain" description="ChsH2 C-terminal OB-fold" evidence="1">
    <location>
        <begin position="64"/>
        <end position="128"/>
    </location>
</feature>
<dbReference type="InParanoid" id="A0A1I5P7Z4"/>
<dbReference type="STRING" id="1993.SAMN04489713_11330"/>
<accession>A0A1I5P7Z4</accession>
<evidence type="ECO:0008006" key="5">
    <source>
        <dbReference type="Google" id="ProtNLM"/>
    </source>
</evidence>
<dbReference type="Pfam" id="PF12172">
    <property type="entry name" value="zf-ChsH2"/>
    <property type="match status" value="1"/>
</dbReference>